<reference evidence="1 2" key="1">
    <citation type="submission" date="2016-10" db="EMBL/GenBank/DDBJ databases">
        <authorList>
            <person name="de Groot N.N."/>
        </authorList>
    </citation>
    <scope>NUCLEOTIDE SEQUENCE [LARGE SCALE GENOMIC DNA]</scope>
    <source>
        <strain evidence="1 2">SP2</strain>
    </source>
</reference>
<proteinExistence type="predicted"/>
<evidence type="ECO:0000313" key="2">
    <source>
        <dbReference type="Proteomes" id="UP000182829"/>
    </source>
</evidence>
<dbReference type="Pfam" id="PF08734">
    <property type="entry name" value="GYD"/>
    <property type="match status" value="1"/>
</dbReference>
<dbReference type="InterPro" id="IPR014845">
    <property type="entry name" value="GYD/TTHA1554"/>
</dbReference>
<gene>
    <name evidence="1" type="ORF">SAMN05443661_1152</name>
</gene>
<dbReference type="RefSeq" id="WP_005581468.1">
    <property type="nucleotide sequence ID" value="NZ_FORO01000015.1"/>
</dbReference>
<name>A0A1I3NTY5_9EURY</name>
<evidence type="ECO:0000313" key="1">
    <source>
        <dbReference type="EMBL" id="SFJ12460.1"/>
    </source>
</evidence>
<sequence length="100" mass="10946">MVCVGGVGFTPVVNDGILSLEEDSPDRVDQLEETFEEMGGELHDFFMLMGQYDTITIGDFPDDEAAAKAILAVTEQGNVSSETIKAFSRETTRELLEDLP</sequence>
<dbReference type="AlphaFoldDB" id="A0A1I3NTY5"/>
<protein>
    <submittedName>
        <fullName evidence="1">Uncharacterized protein, contains GYD domain</fullName>
    </submittedName>
</protein>
<dbReference type="EMBL" id="FORO01000015">
    <property type="protein sequence ID" value="SFJ12460.1"/>
    <property type="molecule type" value="Genomic_DNA"/>
</dbReference>
<organism evidence="1 2">
    <name type="scientific">Natronobacterium gregoryi</name>
    <dbReference type="NCBI Taxonomy" id="44930"/>
    <lineage>
        <taxon>Archaea</taxon>
        <taxon>Methanobacteriati</taxon>
        <taxon>Methanobacteriota</taxon>
        <taxon>Stenosarchaea group</taxon>
        <taxon>Halobacteria</taxon>
        <taxon>Halobacteriales</taxon>
        <taxon>Natrialbaceae</taxon>
        <taxon>Natronobacterium</taxon>
    </lineage>
</organism>
<accession>A0A1I3NTY5</accession>
<dbReference type="GeneID" id="14206588"/>
<dbReference type="OMA" id="MGQYDTI"/>
<dbReference type="Proteomes" id="UP000182829">
    <property type="component" value="Unassembled WGS sequence"/>
</dbReference>